<evidence type="ECO:0000313" key="3">
    <source>
        <dbReference type="Proteomes" id="UP000054359"/>
    </source>
</evidence>
<dbReference type="EMBL" id="KK116083">
    <property type="protein sequence ID" value="KFM66739.1"/>
    <property type="molecule type" value="Genomic_DNA"/>
</dbReference>
<feature type="non-terminal residue" evidence="2">
    <location>
        <position position="113"/>
    </location>
</feature>
<organism evidence="2 3">
    <name type="scientific">Stegodyphus mimosarum</name>
    <name type="common">African social velvet spider</name>
    <dbReference type="NCBI Taxonomy" id="407821"/>
    <lineage>
        <taxon>Eukaryota</taxon>
        <taxon>Metazoa</taxon>
        <taxon>Ecdysozoa</taxon>
        <taxon>Arthropoda</taxon>
        <taxon>Chelicerata</taxon>
        <taxon>Arachnida</taxon>
        <taxon>Araneae</taxon>
        <taxon>Araneomorphae</taxon>
        <taxon>Entelegynae</taxon>
        <taxon>Eresoidea</taxon>
        <taxon>Eresidae</taxon>
        <taxon>Stegodyphus</taxon>
    </lineage>
</organism>
<accession>A0A087TNQ0</accession>
<reference evidence="2 3" key="1">
    <citation type="submission" date="2013-11" db="EMBL/GenBank/DDBJ databases">
        <title>Genome sequencing of Stegodyphus mimosarum.</title>
        <authorList>
            <person name="Bechsgaard J."/>
        </authorList>
    </citation>
    <scope>NUCLEOTIDE SEQUENCE [LARGE SCALE GENOMIC DNA]</scope>
</reference>
<proteinExistence type="predicted"/>
<gene>
    <name evidence="2" type="ORF">X975_12562</name>
</gene>
<dbReference type="OrthoDB" id="6369009at2759"/>
<feature type="region of interest" description="Disordered" evidence="1">
    <location>
        <begin position="1"/>
        <end position="67"/>
    </location>
</feature>
<evidence type="ECO:0000313" key="2">
    <source>
        <dbReference type="EMBL" id="KFM66739.1"/>
    </source>
</evidence>
<dbReference type="AlphaFoldDB" id="A0A087TNQ0"/>
<feature type="region of interest" description="Disordered" evidence="1">
    <location>
        <begin position="79"/>
        <end position="113"/>
    </location>
</feature>
<name>A0A087TNQ0_STEMI</name>
<dbReference type="Proteomes" id="UP000054359">
    <property type="component" value="Unassembled WGS sequence"/>
</dbReference>
<evidence type="ECO:0000256" key="1">
    <source>
        <dbReference type="SAM" id="MobiDB-lite"/>
    </source>
</evidence>
<protein>
    <submittedName>
        <fullName evidence="2">Uncharacterized protein</fullName>
    </submittedName>
</protein>
<sequence>MGHSGPHSAPGRLSVFSPPAHGKMGVIPSPETPSPSSAIRKLNLSSVGSDESRKSKGRFPSPMSSQDSMISKYTAFVTPTTSPPVSHSDAYGHFQTDQHKKEARKVVVHPYSL</sequence>
<keyword evidence="3" id="KW-1185">Reference proteome</keyword>